<protein>
    <submittedName>
        <fullName evidence="13">Ventral anterior homeobox 2</fullName>
    </submittedName>
</protein>
<dbReference type="PROSITE" id="PS50071">
    <property type="entry name" value="HOMEOBOX_2"/>
    <property type="match status" value="2"/>
</dbReference>
<dbReference type="GO" id="GO:0000981">
    <property type="term" value="F:DNA-binding transcription factor activity, RNA polymerase II-specific"/>
    <property type="evidence" value="ECO:0007669"/>
    <property type="project" value="TreeGrafter"/>
</dbReference>
<sequence>MFDQTTTMGDGNHRCGPNPLDRMETNEDGHDKLLGVDPDYCRRILVRDAKGTIREIVLPKGLDLDRPKRTRTSFTAEQLYRLELEFQRCQYVVGRERTELARQLNLSETQVAPRYNGTQQEGRNTQKPFLQQREAVGHVLELSDSRCLATCLGVEDPAMTCRCADMNGRRSAWYKLSGKEFTLCASAHHMPGIRGSEQGQRGSSELLEGSWKVKVWFQNRRTKQKKDTTKDSDKRSSSSSSNESLATCNILRLLEQGRLLSGPIPPHNSLLGPHPSNGSLLSSPGGSSTSQGMGTPPSSLAGGTFGLSLPSLGGTPPSPRLGVPPHHSLCFSMPLLGGAHHELTSVYGCGSSAFEPYMRLDRKEVDHGGKKTVS</sequence>
<evidence type="ECO:0000256" key="1">
    <source>
        <dbReference type="ARBA" id="ARBA00003263"/>
    </source>
</evidence>
<comment type="function">
    <text evidence="1">Sequence-specific transcription factor which is part of a developmental regulatory system that provides cells with specific positional identities on the anterior-posterior axis.</text>
</comment>
<comment type="subcellular location">
    <subcellularLocation>
        <location evidence="2 9 10">Nucleus</location>
    </subcellularLocation>
</comment>
<feature type="DNA-binding region" description="Homeobox" evidence="9">
    <location>
        <begin position="67"/>
        <end position="126"/>
    </location>
</feature>
<feature type="DNA-binding region" description="Homeobox" evidence="9">
    <location>
        <begin position="214"/>
        <end position="228"/>
    </location>
</feature>
<dbReference type="GO" id="GO:0030182">
    <property type="term" value="P:neuron differentiation"/>
    <property type="evidence" value="ECO:0007669"/>
    <property type="project" value="TreeGrafter"/>
</dbReference>
<proteinExistence type="predicted"/>
<dbReference type="EMBL" id="JASDAP010000016">
    <property type="protein sequence ID" value="KAK1890300.1"/>
    <property type="molecule type" value="Genomic_DNA"/>
</dbReference>
<dbReference type="Pfam" id="PF00046">
    <property type="entry name" value="Homeodomain"/>
    <property type="match status" value="1"/>
</dbReference>
<feature type="compositionally biased region" description="Low complexity" evidence="11">
    <location>
        <begin position="269"/>
        <end position="299"/>
    </location>
</feature>
<evidence type="ECO:0000256" key="7">
    <source>
        <dbReference type="ARBA" id="ARBA00023163"/>
    </source>
</evidence>
<evidence type="ECO:0000313" key="14">
    <source>
        <dbReference type="Proteomes" id="UP001228049"/>
    </source>
</evidence>
<evidence type="ECO:0000256" key="10">
    <source>
        <dbReference type="RuleBase" id="RU000682"/>
    </source>
</evidence>
<comment type="caution">
    <text evidence="13">The sequence shown here is derived from an EMBL/GenBank/DDBJ whole genome shotgun (WGS) entry which is preliminary data.</text>
</comment>
<dbReference type="AlphaFoldDB" id="A0AAD9F964"/>
<organism evidence="13 14">
    <name type="scientific">Dissostichus eleginoides</name>
    <name type="common">Patagonian toothfish</name>
    <name type="synonym">Dissostichus amissus</name>
    <dbReference type="NCBI Taxonomy" id="100907"/>
    <lineage>
        <taxon>Eukaryota</taxon>
        <taxon>Metazoa</taxon>
        <taxon>Chordata</taxon>
        <taxon>Craniata</taxon>
        <taxon>Vertebrata</taxon>
        <taxon>Euteleostomi</taxon>
        <taxon>Actinopterygii</taxon>
        <taxon>Neopterygii</taxon>
        <taxon>Teleostei</taxon>
        <taxon>Neoteleostei</taxon>
        <taxon>Acanthomorphata</taxon>
        <taxon>Eupercaria</taxon>
        <taxon>Perciformes</taxon>
        <taxon>Notothenioidei</taxon>
        <taxon>Nototheniidae</taxon>
        <taxon>Dissostichus</taxon>
    </lineage>
</organism>
<keyword evidence="3" id="KW-0217">Developmental protein</keyword>
<evidence type="ECO:0000256" key="8">
    <source>
        <dbReference type="ARBA" id="ARBA00023242"/>
    </source>
</evidence>
<evidence type="ECO:0000256" key="5">
    <source>
        <dbReference type="ARBA" id="ARBA00023125"/>
    </source>
</evidence>
<evidence type="ECO:0000256" key="4">
    <source>
        <dbReference type="ARBA" id="ARBA00023015"/>
    </source>
</evidence>
<keyword evidence="4" id="KW-0805">Transcription regulation</keyword>
<evidence type="ECO:0000256" key="2">
    <source>
        <dbReference type="ARBA" id="ARBA00004123"/>
    </source>
</evidence>
<gene>
    <name evidence="13" type="ORF">KUDE01_014971</name>
</gene>
<feature type="region of interest" description="Disordered" evidence="11">
    <location>
        <begin position="1"/>
        <end position="23"/>
    </location>
</feature>
<feature type="region of interest" description="Disordered" evidence="11">
    <location>
        <begin position="221"/>
        <end position="243"/>
    </location>
</feature>
<accession>A0AAD9F964</accession>
<dbReference type="SMART" id="SM00389">
    <property type="entry name" value="HOX"/>
    <property type="match status" value="1"/>
</dbReference>
<keyword evidence="6 9" id="KW-0371">Homeobox</keyword>
<evidence type="ECO:0000256" key="9">
    <source>
        <dbReference type="PROSITE-ProRule" id="PRU00108"/>
    </source>
</evidence>
<keyword evidence="5 9" id="KW-0238">DNA-binding</keyword>
<evidence type="ECO:0000313" key="13">
    <source>
        <dbReference type="EMBL" id="KAK1890300.1"/>
    </source>
</evidence>
<name>A0AAD9F964_DISEL</name>
<keyword evidence="14" id="KW-1185">Reference proteome</keyword>
<dbReference type="InterPro" id="IPR001356">
    <property type="entry name" value="HD"/>
</dbReference>
<dbReference type="SUPFAM" id="SSF46689">
    <property type="entry name" value="Homeodomain-like"/>
    <property type="match status" value="2"/>
</dbReference>
<feature type="domain" description="Homeobox" evidence="12">
    <location>
        <begin position="65"/>
        <end position="125"/>
    </location>
</feature>
<dbReference type="Proteomes" id="UP001228049">
    <property type="component" value="Unassembled WGS sequence"/>
</dbReference>
<dbReference type="PANTHER" id="PTHR24339:SF34">
    <property type="entry name" value="VENTRAL ANTERIOR HOMEOBOX 2"/>
    <property type="match status" value="1"/>
</dbReference>
<dbReference type="InterPro" id="IPR009057">
    <property type="entry name" value="Homeodomain-like_sf"/>
</dbReference>
<evidence type="ECO:0000256" key="11">
    <source>
        <dbReference type="SAM" id="MobiDB-lite"/>
    </source>
</evidence>
<dbReference type="PANTHER" id="PTHR24339">
    <property type="entry name" value="HOMEOBOX PROTEIN EMX-RELATED"/>
    <property type="match status" value="1"/>
</dbReference>
<feature type="compositionally biased region" description="Basic and acidic residues" evidence="11">
    <location>
        <begin position="225"/>
        <end position="236"/>
    </location>
</feature>
<dbReference type="InterPro" id="IPR050877">
    <property type="entry name" value="EMX-VAX-Noto_Homeobox_TFs"/>
</dbReference>
<evidence type="ECO:0000256" key="3">
    <source>
        <dbReference type="ARBA" id="ARBA00022473"/>
    </source>
</evidence>
<dbReference type="GO" id="GO:0007420">
    <property type="term" value="P:brain development"/>
    <property type="evidence" value="ECO:0007669"/>
    <property type="project" value="TreeGrafter"/>
</dbReference>
<dbReference type="GO" id="GO:0000978">
    <property type="term" value="F:RNA polymerase II cis-regulatory region sequence-specific DNA binding"/>
    <property type="evidence" value="ECO:0007669"/>
    <property type="project" value="TreeGrafter"/>
</dbReference>
<reference evidence="13" key="1">
    <citation type="submission" date="2023-04" db="EMBL/GenBank/DDBJ databases">
        <title>Chromosome-level genome of Chaenocephalus aceratus.</title>
        <authorList>
            <person name="Park H."/>
        </authorList>
    </citation>
    <scope>NUCLEOTIDE SEQUENCE</scope>
    <source>
        <strain evidence="13">DE</strain>
        <tissue evidence="13">Muscle</tissue>
    </source>
</reference>
<evidence type="ECO:0000256" key="6">
    <source>
        <dbReference type="ARBA" id="ARBA00023155"/>
    </source>
</evidence>
<feature type="domain" description="Homeobox" evidence="12">
    <location>
        <begin position="212"/>
        <end position="227"/>
    </location>
</feature>
<keyword evidence="7" id="KW-0804">Transcription</keyword>
<evidence type="ECO:0000259" key="12">
    <source>
        <dbReference type="PROSITE" id="PS50071"/>
    </source>
</evidence>
<dbReference type="Gene3D" id="1.10.10.60">
    <property type="entry name" value="Homeodomain-like"/>
    <property type="match status" value="1"/>
</dbReference>
<dbReference type="GO" id="GO:0005634">
    <property type="term" value="C:nucleus"/>
    <property type="evidence" value="ECO:0007669"/>
    <property type="project" value="UniProtKB-SubCell"/>
</dbReference>
<dbReference type="CDD" id="cd00086">
    <property type="entry name" value="homeodomain"/>
    <property type="match status" value="1"/>
</dbReference>
<keyword evidence="8 9" id="KW-0539">Nucleus</keyword>
<feature type="compositionally biased region" description="Low complexity" evidence="11">
    <location>
        <begin position="306"/>
        <end position="315"/>
    </location>
</feature>
<feature type="region of interest" description="Disordered" evidence="11">
    <location>
        <begin position="264"/>
        <end position="320"/>
    </location>
</feature>